<gene>
    <name evidence="2" type="ORF">AVDCRST_MAG76-3136</name>
</gene>
<protein>
    <recommendedName>
        <fullName evidence="1">HTH cro/C1-type domain-containing protein</fullName>
    </recommendedName>
</protein>
<dbReference type="GO" id="GO:0003677">
    <property type="term" value="F:DNA binding"/>
    <property type="evidence" value="ECO:0007669"/>
    <property type="project" value="InterPro"/>
</dbReference>
<proteinExistence type="predicted"/>
<evidence type="ECO:0000313" key="2">
    <source>
        <dbReference type="EMBL" id="CAA9266924.1"/>
    </source>
</evidence>
<dbReference type="EMBL" id="CADCSZ010000188">
    <property type="protein sequence ID" value="CAA9266924.1"/>
    <property type="molecule type" value="Genomic_DNA"/>
</dbReference>
<evidence type="ECO:0000259" key="1">
    <source>
        <dbReference type="PROSITE" id="PS50943"/>
    </source>
</evidence>
<organism evidence="2">
    <name type="scientific">uncultured Acidimicrobiales bacterium</name>
    <dbReference type="NCBI Taxonomy" id="310071"/>
    <lineage>
        <taxon>Bacteria</taxon>
        <taxon>Bacillati</taxon>
        <taxon>Actinomycetota</taxon>
        <taxon>Acidimicrobiia</taxon>
        <taxon>Acidimicrobiales</taxon>
        <taxon>environmental samples</taxon>
    </lineage>
</organism>
<dbReference type="PANTHER" id="PTHR35010">
    <property type="entry name" value="BLL4672 PROTEIN-RELATED"/>
    <property type="match status" value="1"/>
</dbReference>
<dbReference type="CDD" id="cd00093">
    <property type="entry name" value="HTH_XRE"/>
    <property type="match status" value="1"/>
</dbReference>
<dbReference type="SUPFAM" id="SSF47413">
    <property type="entry name" value="lambda repressor-like DNA-binding domains"/>
    <property type="match status" value="1"/>
</dbReference>
<dbReference type="SMART" id="SM00530">
    <property type="entry name" value="HTH_XRE"/>
    <property type="match status" value="1"/>
</dbReference>
<dbReference type="PANTHER" id="PTHR35010:SF2">
    <property type="entry name" value="BLL4672 PROTEIN"/>
    <property type="match status" value="1"/>
</dbReference>
<dbReference type="InterPro" id="IPR010982">
    <property type="entry name" value="Lambda_DNA-bd_dom_sf"/>
</dbReference>
<dbReference type="Gene3D" id="3.30.450.180">
    <property type="match status" value="1"/>
</dbReference>
<dbReference type="Pfam" id="PF13560">
    <property type="entry name" value="HTH_31"/>
    <property type="match status" value="1"/>
</dbReference>
<name>A0A6J4J206_9ACTN</name>
<accession>A0A6J4J206</accession>
<dbReference type="InterPro" id="IPR041413">
    <property type="entry name" value="MLTR_LBD"/>
</dbReference>
<dbReference type="Gene3D" id="1.10.260.40">
    <property type="entry name" value="lambda repressor-like DNA-binding domains"/>
    <property type="match status" value="1"/>
</dbReference>
<dbReference type="InterPro" id="IPR001387">
    <property type="entry name" value="Cro/C1-type_HTH"/>
</dbReference>
<reference evidence="2" key="1">
    <citation type="submission" date="2020-02" db="EMBL/GenBank/DDBJ databases">
        <authorList>
            <person name="Meier V. D."/>
        </authorList>
    </citation>
    <scope>NUCLEOTIDE SEQUENCE</scope>
    <source>
        <strain evidence="2">AVDCRST_MAG76</strain>
    </source>
</reference>
<dbReference type="AlphaFoldDB" id="A0A6J4J206"/>
<feature type="domain" description="HTH cro/C1-type" evidence="1">
    <location>
        <begin position="34"/>
        <end position="81"/>
    </location>
</feature>
<dbReference type="PROSITE" id="PS50943">
    <property type="entry name" value="HTH_CROC1"/>
    <property type="match status" value="1"/>
</dbReference>
<dbReference type="Pfam" id="PF17765">
    <property type="entry name" value="MLTR_LBD"/>
    <property type="match status" value="1"/>
</dbReference>
<sequence>MVDGELGSFLRSRREAVTPAQVGLPERSRRRTPGLRRAELATLAGVSVDYLIRLEQGRDTHPSAQVLAALADALQLSEEDLGYLRRLAAVSNGTELCPQARSAARIVRPNIQALLDRLEPSPGFVVNHLGDLLAWTDGYDRLARPLGVLEGEAPNLLWFTFADPRARSAYPDWDDVADELVARLHSDHYGDGEALAFVDRLAHAAGDAFTERWGRAFVAWKRTGVNVVAHPDVGVLRLAFETLELPDSDPKRLVVYLPADAATSVGLDRVVGRLPGALRSVSSG</sequence>